<feature type="compositionally biased region" description="Low complexity" evidence="1">
    <location>
        <begin position="647"/>
        <end position="663"/>
    </location>
</feature>
<keyword evidence="2" id="KW-0472">Membrane</keyword>
<dbReference type="AlphaFoldDB" id="A0AAD9WGX2"/>
<feature type="region of interest" description="Disordered" evidence="1">
    <location>
        <begin position="566"/>
        <end position="672"/>
    </location>
</feature>
<feature type="region of interest" description="Disordered" evidence="1">
    <location>
        <begin position="482"/>
        <end position="507"/>
    </location>
</feature>
<dbReference type="EMBL" id="JAUBYV010000002">
    <property type="protein sequence ID" value="KAK2628759.1"/>
    <property type="molecule type" value="Genomic_DNA"/>
</dbReference>
<evidence type="ECO:0000256" key="2">
    <source>
        <dbReference type="SAM" id="Phobius"/>
    </source>
</evidence>
<proteinExistence type="predicted"/>
<feature type="transmembrane region" description="Helical" evidence="2">
    <location>
        <begin position="269"/>
        <end position="287"/>
    </location>
</feature>
<evidence type="ECO:0000313" key="3">
    <source>
        <dbReference type="EMBL" id="KAK2628759.1"/>
    </source>
</evidence>
<protein>
    <submittedName>
        <fullName evidence="3">Uncharacterized protein</fullName>
    </submittedName>
</protein>
<reference evidence="3" key="1">
    <citation type="submission" date="2023-06" db="EMBL/GenBank/DDBJ databases">
        <title>Draft genome of Marssonina rosae.</title>
        <authorList>
            <person name="Cheng Q."/>
        </authorList>
    </citation>
    <scope>NUCLEOTIDE SEQUENCE</scope>
    <source>
        <strain evidence="3">R4</strain>
    </source>
</reference>
<feature type="transmembrane region" description="Helical" evidence="2">
    <location>
        <begin position="150"/>
        <end position="171"/>
    </location>
</feature>
<sequence>MAASARMVMARMAQSTFNHTTGMNGSATSLHQIEANGLGAEGNSTSNLISNLVFAESKSVRTSTIILATFNMLAAIAIASRILYDCWASKRCNPNSRAWKFCFFSIPPAETFPLVLVVGIVLQGLVFAGVQGEGLSSLFVQDTCGLIAQFMWPALFIVPLIQMVFGIECAIRSLRSAPFHARGKWDVTICLGAILLSLVGIWIPSHIWPQPRSCFASLVWFISGFGQLGFVLLCVAAGLMIATAITIFTRLSAVNVIDQHQRIAASRMVYHLVLGILSLAFVIPFFYSLIGEEGDTKLAMMATVVLNLSGLMSGLLHLYLRSNTAATSFAPIELEAHVAARKVVESRASRAGSETSLMGIEKRRGVSISMGSFGFPPYRETWNDEEAEMGGRPTARAAEAFPAVAARTHSRNSSYYFFPDESDSSMKPVQQQESIYDMDELMQPPFIRFSGGPRHLRKSSADSSATVQIGLRLSHAPHLSQEDFEDLPSPHTHNAPSMIPLPQLPASTYSTAPLPSTVYDPAPLPSTTYSMSKPEPSCLPLASKRKLVPASTPLKLQTNFAASMDPARALSPPHTSPSPNISAPQSPKASVNKTLPAPPKPSFPKIERMRESTMQLSPTVYSPAPTVYSLSPTVYSPEKKTTPTSNSSRASPPGSPESRSSRAPPRPKRDWI</sequence>
<name>A0AAD9WGX2_9HELO</name>
<feature type="transmembrane region" description="Helical" evidence="2">
    <location>
        <begin position="215"/>
        <end position="248"/>
    </location>
</feature>
<evidence type="ECO:0000313" key="4">
    <source>
        <dbReference type="Proteomes" id="UP001285354"/>
    </source>
</evidence>
<feature type="transmembrane region" description="Helical" evidence="2">
    <location>
        <begin position="299"/>
        <end position="320"/>
    </location>
</feature>
<evidence type="ECO:0000256" key="1">
    <source>
        <dbReference type="SAM" id="MobiDB-lite"/>
    </source>
</evidence>
<dbReference type="Proteomes" id="UP001285354">
    <property type="component" value="Unassembled WGS sequence"/>
</dbReference>
<feature type="transmembrane region" description="Helical" evidence="2">
    <location>
        <begin position="183"/>
        <end position="203"/>
    </location>
</feature>
<feature type="compositionally biased region" description="Polar residues" evidence="1">
    <location>
        <begin position="577"/>
        <end position="593"/>
    </location>
</feature>
<keyword evidence="2" id="KW-0812">Transmembrane</keyword>
<feature type="transmembrane region" description="Helical" evidence="2">
    <location>
        <begin position="105"/>
        <end position="130"/>
    </location>
</feature>
<gene>
    <name evidence="3" type="ORF">QTJ16_001862</name>
</gene>
<comment type="caution">
    <text evidence="3">The sequence shown here is derived from an EMBL/GenBank/DDBJ whole genome shotgun (WGS) entry which is preliminary data.</text>
</comment>
<keyword evidence="4" id="KW-1185">Reference proteome</keyword>
<feature type="transmembrane region" description="Helical" evidence="2">
    <location>
        <begin position="65"/>
        <end position="84"/>
    </location>
</feature>
<keyword evidence="2" id="KW-1133">Transmembrane helix</keyword>
<accession>A0AAD9WGX2</accession>
<organism evidence="3 4">
    <name type="scientific">Diplocarpon rosae</name>
    <dbReference type="NCBI Taxonomy" id="946125"/>
    <lineage>
        <taxon>Eukaryota</taxon>
        <taxon>Fungi</taxon>
        <taxon>Dikarya</taxon>
        <taxon>Ascomycota</taxon>
        <taxon>Pezizomycotina</taxon>
        <taxon>Leotiomycetes</taxon>
        <taxon>Helotiales</taxon>
        <taxon>Drepanopezizaceae</taxon>
        <taxon>Diplocarpon</taxon>
    </lineage>
</organism>